<organism evidence="14 15">
    <name type="scientific">Theobroma cacao</name>
    <name type="common">Cacao</name>
    <name type="synonym">Cocoa</name>
    <dbReference type="NCBI Taxonomy" id="3641"/>
    <lineage>
        <taxon>Eukaryota</taxon>
        <taxon>Viridiplantae</taxon>
        <taxon>Streptophyta</taxon>
        <taxon>Embryophyta</taxon>
        <taxon>Tracheophyta</taxon>
        <taxon>Spermatophyta</taxon>
        <taxon>Magnoliopsida</taxon>
        <taxon>eudicotyledons</taxon>
        <taxon>Gunneridae</taxon>
        <taxon>Pentapetalae</taxon>
        <taxon>rosids</taxon>
        <taxon>malvids</taxon>
        <taxon>Malvales</taxon>
        <taxon>Malvaceae</taxon>
        <taxon>Byttnerioideae</taxon>
        <taxon>Theobroma</taxon>
    </lineage>
</organism>
<dbReference type="InParanoid" id="A0A061DGH2"/>
<dbReference type="GO" id="GO:0016020">
    <property type="term" value="C:membrane"/>
    <property type="evidence" value="ECO:0007669"/>
    <property type="project" value="UniProtKB-SubCell"/>
</dbReference>
<dbReference type="SUPFAM" id="SSF57850">
    <property type="entry name" value="RING/U-box"/>
    <property type="match status" value="1"/>
</dbReference>
<dbReference type="Proteomes" id="UP000026915">
    <property type="component" value="Chromosome 1"/>
</dbReference>
<evidence type="ECO:0000256" key="10">
    <source>
        <dbReference type="ARBA" id="ARBA00022989"/>
    </source>
</evidence>
<keyword evidence="15" id="KW-1185">Reference proteome</keyword>
<dbReference type="SMART" id="SM00184">
    <property type="entry name" value="RING"/>
    <property type="match status" value="1"/>
</dbReference>
<dbReference type="GO" id="GO:0006511">
    <property type="term" value="P:ubiquitin-dependent protein catabolic process"/>
    <property type="evidence" value="ECO:0000318"/>
    <property type="project" value="GO_Central"/>
</dbReference>
<dbReference type="OMA" id="REEQFTE"/>
<dbReference type="SMR" id="A0A061DGH2"/>
<protein>
    <recommendedName>
        <fullName evidence="3">RING-type E3 ubiquitin transferase</fullName>
        <ecNumber evidence="3">2.3.2.27</ecNumber>
    </recommendedName>
</protein>
<evidence type="ECO:0000256" key="8">
    <source>
        <dbReference type="ARBA" id="ARBA00022786"/>
    </source>
</evidence>
<evidence type="ECO:0000256" key="1">
    <source>
        <dbReference type="ARBA" id="ARBA00000900"/>
    </source>
</evidence>
<keyword evidence="5" id="KW-0812">Transmembrane</keyword>
<feature type="domain" description="RING-type" evidence="13">
    <location>
        <begin position="62"/>
        <end position="104"/>
    </location>
</feature>
<dbReference type="Gramene" id="EOX90781">
    <property type="protein sequence ID" value="EOX90781"/>
    <property type="gene ID" value="TCM_000153"/>
</dbReference>
<evidence type="ECO:0000256" key="7">
    <source>
        <dbReference type="ARBA" id="ARBA00022771"/>
    </source>
</evidence>
<dbReference type="InterPro" id="IPR013083">
    <property type="entry name" value="Znf_RING/FYVE/PHD"/>
</dbReference>
<dbReference type="Gene3D" id="3.30.40.10">
    <property type="entry name" value="Zinc/RING finger domain, C3HC4 (zinc finger)"/>
    <property type="match status" value="1"/>
</dbReference>
<dbReference type="GO" id="GO:0008270">
    <property type="term" value="F:zinc ion binding"/>
    <property type="evidence" value="ECO:0007669"/>
    <property type="project" value="UniProtKB-KW"/>
</dbReference>
<dbReference type="OrthoDB" id="8062037at2759"/>
<dbReference type="Pfam" id="PF13639">
    <property type="entry name" value="zf-RING_2"/>
    <property type="match status" value="1"/>
</dbReference>
<keyword evidence="11" id="KW-0472">Membrane</keyword>
<reference evidence="14 15" key="1">
    <citation type="journal article" date="2013" name="Genome Biol.">
        <title>The genome sequence of the most widely cultivated cacao type and its use to identify candidate genes regulating pod color.</title>
        <authorList>
            <person name="Motamayor J.C."/>
            <person name="Mockaitis K."/>
            <person name="Schmutz J."/>
            <person name="Haiminen N."/>
            <person name="Iii D.L."/>
            <person name="Cornejo O."/>
            <person name="Findley S.D."/>
            <person name="Zheng P."/>
            <person name="Utro F."/>
            <person name="Royaert S."/>
            <person name="Saski C."/>
            <person name="Jenkins J."/>
            <person name="Podicheti R."/>
            <person name="Zhao M."/>
            <person name="Scheffler B.E."/>
            <person name="Stack J.C."/>
            <person name="Feltus F.A."/>
            <person name="Mustiga G.M."/>
            <person name="Amores F."/>
            <person name="Phillips W."/>
            <person name="Marelli J.P."/>
            <person name="May G.D."/>
            <person name="Shapiro H."/>
            <person name="Ma J."/>
            <person name="Bustamante C.D."/>
            <person name="Schnell R.J."/>
            <person name="Main D."/>
            <person name="Gilbert D."/>
            <person name="Parida L."/>
            <person name="Kuhn D.N."/>
        </authorList>
    </citation>
    <scope>NUCLEOTIDE SEQUENCE [LARGE SCALE GENOMIC DNA]</scope>
    <source>
        <strain evidence="15">cv. Matina 1-6</strain>
    </source>
</reference>
<comment type="catalytic activity">
    <reaction evidence="1">
        <text>S-ubiquitinyl-[E2 ubiquitin-conjugating enzyme]-L-cysteine + [acceptor protein]-L-lysine = [E2 ubiquitin-conjugating enzyme]-L-cysteine + N(6)-ubiquitinyl-[acceptor protein]-L-lysine.</text>
        <dbReference type="EC" id="2.3.2.27"/>
    </reaction>
</comment>
<evidence type="ECO:0000256" key="6">
    <source>
        <dbReference type="ARBA" id="ARBA00022723"/>
    </source>
</evidence>
<dbReference type="InterPro" id="IPR001841">
    <property type="entry name" value="Znf_RING"/>
</dbReference>
<keyword evidence="8" id="KW-0833">Ubl conjugation pathway</keyword>
<dbReference type="EC" id="2.3.2.27" evidence="3"/>
<proteinExistence type="predicted"/>
<keyword evidence="7 12" id="KW-0863">Zinc-finger</keyword>
<evidence type="ECO:0000256" key="2">
    <source>
        <dbReference type="ARBA" id="ARBA00004141"/>
    </source>
</evidence>
<keyword evidence="6" id="KW-0479">Metal-binding</keyword>
<dbReference type="PROSITE" id="PS50089">
    <property type="entry name" value="ZF_RING_2"/>
    <property type="match status" value="1"/>
</dbReference>
<dbReference type="Gramene" id="Tc01v2_t001140.1">
    <property type="protein sequence ID" value="Tc01v2_p001140.1"/>
    <property type="gene ID" value="Tc01v2_g001140"/>
</dbReference>
<dbReference type="FunCoup" id="A0A061DGH2">
    <property type="interactions" value="2"/>
</dbReference>
<evidence type="ECO:0000256" key="5">
    <source>
        <dbReference type="ARBA" id="ARBA00022692"/>
    </source>
</evidence>
<evidence type="ECO:0000313" key="14">
    <source>
        <dbReference type="EMBL" id="EOX90781.1"/>
    </source>
</evidence>
<dbReference type="AlphaFoldDB" id="A0A061DGH2"/>
<dbReference type="PANTHER" id="PTHR45977:SF13">
    <property type="entry name" value="GB|AAF27103.1"/>
    <property type="match status" value="1"/>
</dbReference>
<keyword evidence="4" id="KW-0808">Transferase</keyword>
<keyword evidence="10" id="KW-1133">Transmembrane helix</keyword>
<evidence type="ECO:0000259" key="13">
    <source>
        <dbReference type="PROSITE" id="PS50089"/>
    </source>
</evidence>
<evidence type="ECO:0000313" key="15">
    <source>
        <dbReference type="Proteomes" id="UP000026915"/>
    </source>
</evidence>
<dbReference type="HOGENOM" id="CLU_140025_1_0_1"/>
<evidence type="ECO:0000256" key="12">
    <source>
        <dbReference type="PROSITE-ProRule" id="PRU00175"/>
    </source>
</evidence>
<dbReference type="PANTHER" id="PTHR45977">
    <property type="entry name" value="TARGET OF ERK KINASE MPK-1"/>
    <property type="match status" value="1"/>
</dbReference>
<dbReference type="GO" id="GO:0061630">
    <property type="term" value="F:ubiquitin protein ligase activity"/>
    <property type="evidence" value="ECO:0000318"/>
    <property type="project" value="GO_Central"/>
</dbReference>
<name>A0A061DGH2_THECC</name>
<evidence type="ECO:0000256" key="9">
    <source>
        <dbReference type="ARBA" id="ARBA00022833"/>
    </source>
</evidence>
<evidence type="ECO:0000256" key="3">
    <source>
        <dbReference type="ARBA" id="ARBA00012483"/>
    </source>
</evidence>
<sequence>MVLSKLVAFIYNLIGVRVHARIKEAAAAYAVIKPDISKKVKEGQSNFQARPCAGEASEGEICCVCLSGMKEGDDMRVLPCLHQFHRVCVDRWLDGCRKNCPVCRFSMGEEERFHRREAFTEEMLIWFSSFHVAGF</sequence>
<dbReference type="eggNOG" id="KOG4628">
    <property type="taxonomic scope" value="Eukaryota"/>
</dbReference>
<dbReference type="EMBL" id="CM001879">
    <property type="protein sequence ID" value="EOX90781.1"/>
    <property type="molecule type" value="Genomic_DNA"/>
</dbReference>
<comment type="subcellular location">
    <subcellularLocation>
        <location evidence="2">Membrane</location>
        <topology evidence="2">Multi-pass membrane protein</topology>
    </subcellularLocation>
</comment>
<gene>
    <name evidence="14" type="ORF">TCM_000153</name>
</gene>
<accession>A0A061DGH2</accession>
<dbReference type="KEGG" id="tcc:18610723"/>
<dbReference type="GO" id="GO:0016567">
    <property type="term" value="P:protein ubiquitination"/>
    <property type="evidence" value="ECO:0000318"/>
    <property type="project" value="GO_Central"/>
</dbReference>
<evidence type="ECO:0000256" key="11">
    <source>
        <dbReference type="ARBA" id="ARBA00023136"/>
    </source>
</evidence>
<keyword evidence="9" id="KW-0862">Zinc</keyword>
<evidence type="ECO:0000256" key="4">
    <source>
        <dbReference type="ARBA" id="ARBA00022679"/>
    </source>
</evidence>